<feature type="region of interest" description="Disordered" evidence="3">
    <location>
        <begin position="205"/>
        <end position="238"/>
    </location>
</feature>
<keyword evidence="6" id="KW-1185">Reference proteome</keyword>
<name>K1WNL3_MARBU</name>
<feature type="coiled-coil region" evidence="2">
    <location>
        <begin position="263"/>
        <end position="307"/>
    </location>
</feature>
<evidence type="ECO:0000313" key="5">
    <source>
        <dbReference type="EMBL" id="EKD14536.1"/>
    </source>
</evidence>
<feature type="compositionally biased region" description="Acidic residues" evidence="3">
    <location>
        <begin position="712"/>
        <end position="724"/>
    </location>
</feature>
<sequence>MYLRHSSSLQPSAFSLQPSAFSLQPSTFNIDLSSLLGTYRRISSNMKQVWEDEHDIAFLAFLDFALERGLDYKSIRTRVIPVIEKLTGTTFNEKQISRRTSTILGRDKSDRSNTIKSDGLKKTGSSSLHGLSDEMRGKIRALVEDFRKQEIQGRSDSEHTNTATPRDNSKNFAQTGLENQQVHLEGPSQRSDQGPLESDLRPPKIVQATTSRPSTPPIETPLAGRRNSTVDSGLVEKHTSSETDVLSLADVRRMHKEVVARLKAEVTAVRAQWQREVDNYIQEAKRRRRIESELEAENTHLKTAREERQKAGRGPLEEALFNKDQEIWLLKQSNHKMRTLAGFARRTEPKRKSLEQNEVKDAINAMETELQSILHGHDSSTTLLHPEFGIETDMANLLRVMFQEDTDNIDSPGQLLKKLLECGPLKVVRSFAVAALYEWVFATDFPSFSSDESHPFLKEYRDAVLIHDGWTCLRNLELVAYNSLIDSNEFRKATLPRRSDELASRLSKALAPLFPRSTDVESNARFETWGQEQDICEDRRFRFTGLFDAALQLKARTVATDERYEFVVHPPGTLITEPRTHDAPDLHSKDNTCSWLQASLYTYVGDPSDPPDLLADALIQSNNFISNIKNKQARKQFLAETKLVISESGDAGTDVIEDSRENSLDVELMNQWAYAHGAISSPNDGTAQKRPDEELDQSPASKRVKTIHRADEEYEAEESDDTEEAIYSPPRPKLTKAGAKKASKSCPKCNRSFASAGNATQHMQKTLKSHEQKAHPDDPKRSGSIGSDNNPGDNAHNGAKDTDAGTPSVEKPSRSLATTTDDTESESYETDIADPKAVTCEYCGSTFQCEGDYRHHLDQVSCKEHQDAESDLAKKIPQRKNPVSNAAQNPEIASVEENMVPQISAQTKQGNRSEARSNGRYLASTRIDHVFRTQQKNLVIRDLGREKPRRS</sequence>
<keyword evidence="1" id="KW-0479">Metal-binding</keyword>
<feature type="compositionally biased region" description="Basic and acidic residues" evidence="3">
    <location>
        <begin position="768"/>
        <end position="781"/>
    </location>
</feature>
<feature type="compositionally biased region" description="Acidic residues" evidence="3">
    <location>
        <begin position="821"/>
        <end position="831"/>
    </location>
</feature>
<evidence type="ECO:0000256" key="1">
    <source>
        <dbReference type="PROSITE-ProRule" id="PRU00042"/>
    </source>
</evidence>
<accession>K1WNL3</accession>
<feature type="compositionally biased region" description="Polar residues" evidence="3">
    <location>
        <begin position="752"/>
        <end position="766"/>
    </location>
</feature>
<dbReference type="PROSITE" id="PS50157">
    <property type="entry name" value="ZINC_FINGER_C2H2_2"/>
    <property type="match status" value="1"/>
</dbReference>
<feature type="region of interest" description="Disordered" evidence="3">
    <location>
        <begin position="102"/>
        <end position="133"/>
    </location>
</feature>
<gene>
    <name evidence="5" type="ORF">MBM_07257</name>
</gene>
<dbReference type="eggNOG" id="ENOG502SU5U">
    <property type="taxonomic scope" value="Eukaryota"/>
</dbReference>
<reference evidence="5 6" key="1">
    <citation type="journal article" date="2012" name="BMC Genomics">
        <title>Sequencing the genome of Marssonina brunnea reveals fungus-poplar co-evolution.</title>
        <authorList>
            <person name="Zhu S."/>
            <person name="Cao Y.-Z."/>
            <person name="Jiang C."/>
            <person name="Tan B.-Y."/>
            <person name="Wang Z."/>
            <person name="Feng S."/>
            <person name="Zhang L."/>
            <person name="Su X.-H."/>
            <person name="Brejova B."/>
            <person name="Vinar T."/>
            <person name="Xu M."/>
            <person name="Wang M.-X."/>
            <person name="Zhang S.-G."/>
            <person name="Huang M.-R."/>
            <person name="Wu R."/>
            <person name="Zhou Y."/>
        </authorList>
    </citation>
    <scope>NUCLEOTIDE SEQUENCE [LARGE SCALE GENOMIC DNA]</scope>
    <source>
        <strain evidence="5 6">MB_m1</strain>
    </source>
</reference>
<evidence type="ECO:0000313" key="6">
    <source>
        <dbReference type="Proteomes" id="UP000006753"/>
    </source>
</evidence>
<dbReference type="EMBL" id="JH921445">
    <property type="protein sequence ID" value="EKD14536.1"/>
    <property type="molecule type" value="Genomic_DNA"/>
</dbReference>
<dbReference type="HOGENOM" id="CLU_309734_0_0_1"/>
<evidence type="ECO:0000256" key="2">
    <source>
        <dbReference type="SAM" id="Coils"/>
    </source>
</evidence>
<evidence type="ECO:0000259" key="4">
    <source>
        <dbReference type="PROSITE" id="PS50157"/>
    </source>
</evidence>
<feature type="compositionally biased region" description="Polar residues" evidence="3">
    <location>
        <begin position="160"/>
        <end position="171"/>
    </location>
</feature>
<dbReference type="OrthoDB" id="303107at2759"/>
<keyword evidence="1" id="KW-0863">Zinc-finger</keyword>
<protein>
    <recommendedName>
        <fullName evidence="4">C2H2-type domain-containing protein</fullName>
    </recommendedName>
</protein>
<feature type="region of interest" description="Disordered" evidence="3">
    <location>
        <begin position="873"/>
        <end position="921"/>
    </location>
</feature>
<keyword evidence="1" id="KW-0862">Zinc</keyword>
<feature type="compositionally biased region" description="Polar residues" evidence="3">
    <location>
        <begin position="901"/>
        <end position="910"/>
    </location>
</feature>
<dbReference type="InParanoid" id="K1WNL3"/>
<dbReference type="InterPro" id="IPR013087">
    <property type="entry name" value="Znf_C2H2_type"/>
</dbReference>
<dbReference type="Proteomes" id="UP000006753">
    <property type="component" value="Unassembled WGS sequence"/>
</dbReference>
<feature type="region of interest" description="Disordered" evidence="3">
    <location>
        <begin position="679"/>
        <end position="831"/>
    </location>
</feature>
<feature type="compositionally biased region" description="Basic and acidic residues" evidence="3">
    <location>
        <begin position="105"/>
        <end position="121"/>
    </location>
</feature>
<feature type="domain" description="C2H2-type" evidence="4">
    <location>
        <begin position="744"/>
        <end position="775"/>
    </location>
</feature>
<dbReference type="GO" id="GO:0008270">
    <property type="term" value="F:zinc ion binding"/>
    <property type="evidence" value="ECO:0007669"/>
    <property type="project" value="UniProtKB-KW"/>
</dbReference>
<feature type="compositionally biased region" description="Basic and acidic residues" evidence="3">
    <location>
        <begin position="148"/>
        <end position="159"/>
    </location>
</feature>
<proteinExistence type="predicted"/>
<dbReference type="KEGG" id="mbe:MBM_07257"/>
<feature type="region of interest" description="Disordered" evidence="3">
    <location>
        <begin position="148"/>
        <end position="171"/>
    </location>
</feature>
<keyword evidence="2" id="KW-0175">Coiled coil</keyword>
<evidence type="ECO:0000256" key="3">
    <source>
        <dbReference type="SAM" id="MobiDB-lite"/>
    </source>
</evidence>
<dbReference type="AlphaFoldDB" id="K1WNL3"/>
<organism evidence="5 6">
    <name type="scientific">Marssonina brunnea f. sp. multigermtubi (strain MB_m1)</name>
    <name type="common">Marssonina leaf spot fungus</name>
    <dbReference type="NCBI Taxonomy" id="1072389"/>
    <lineage>
        <taxon>Eukaryota</taxon>
        <taxon>Fungi</taxon>
        <taxon>Dikarya</taxon>
        <taxon>Ascomycota</taxon>
        <taxon>Pezizomycotina</taxon>
        <taxon>Leotiomycetes</taxon>
        <taxon>Helotiales</taxon>
        <taxon>Drepanopezizaceae</taxon>
        <taxon>Drepanopeziza</taxon>
    </lineage>
</organism>